<dbReference type="PROSITE" id="PS00145">
    <property type="entry name" value="UREASE_2"/>
    <property type="match status" value="1"/>
</dbReference>
<dbReference type="Gene3D" id="2.30.40.10">
    <property type="entry name" value="Urease, subunit C, domain 1"/>
    <property type="match status" value="1"/>
</dbReference>
<evidence type="ECO:0000256" key="4">
    <source>
        <dbReference type="ARBA" id="ARBA00022801"/>
    </source>
</evidence>
<comment type="subunit">
    <text evidence="6">Heterotrimer of UreA (gamma), UreB (beta) and UreC (alpha) subunits. Three heterotrimers associate to form the active enzyme.</text>
</comment>
<evidence type="ECO:0000256" key="13">
    <source>
        <dbReference type="RuleBase" id="RU004158"/>
    </source>
</evidence>
<dbReference type="PROSITE" id="PS51368">
    <property type="entry name" value="UREASE_3"/>
    <property type="match status" value="1"/>
</dbReference>
<comment type="subcellular location">
    <subcellularLocation>
        <location evidence="6 11">Cytoplasm</location>
    </subcellularLocation>
</comment>
<name>A0A9X4RF44_9ACTN</name>
<keyword evidence="4 6" id="KW-0378">Hydrolase</keyword>
<dbReference type="InterPro" id="IPR011059">
    <property type="entry name" value="Metal-dep_hydrolase_composite"/>
</dbReference>
<dbReference type="InterPro" id="IPR011612">
    <property type="entry name" value="Urease_alpha_N_dom"/>
</dbReference>
<dbReference type="AlphaFoldDB" id="A0A9X4RF44"/>
<evidence type="ECO:0000256" key="7">
    <source>
        <dbReference type="NCBIfam" id="TIGR01792"/>
    </source>
</evidence>
<keyword evidence="6 11" id="KW-0963">Cytoplasm</keyword>
<dbReference type="PROSITE" id="PS01120">
    <property type="entry name" value="UREASE_1"/>
    <property type="match status" value="1"/>
</dbReference>
<feature type="modified residue" description="N6-carboxylysine" evidence="6 8">
    <location>
        <position position="224"/>
    </location>
</feature>
<evidence type="ECO:0000256" key="8">
    <source>
        <dbReference type="PIRSR" id="PIRSR611612-50"/>
    </source>
</evidence>
<comment type="PTM">
    <text evidence="6">Carboxylation allows a single lysine to coordinate two nickel ions.</text>
</comment>
<dbReference type="Pfam" id="PF01979">
    <property type="entry name" value="Amidohydro_1"/>
    <property type="match status" value="1"/>
</dbReference>
<dbReference type="InterPro" id="IPR006680">
    <property type="entry name" value="Amidohydro-rel"/>
</dbReference>
<dbReference type="GO" id="GO:0016151">
    <property type="term" value="F:nickel cation binding"/>
    <property type="evidence" value="ECO:0007669"/>
    <property type="project" value="UniProtKB-UniRule"/>
</dbReference>
<evidence type="ECO:0000256" key="3">
    <source>
        <dbReference type="ARBA" id="ARBA00022723"/>
    </source>
</evidence>
<comment type="caution">
    <text evidence="15">The sequence shown here is derived from an EMBL/GenBank/DDBJ whole genome shotgun (WGS) entry which is preliminary data.</text>
</comment>
<dbReference type="Proteomes" id="UP001152755">
    <property type="component" value="Unassembled WGS sequence"/>
</dbReference>
<evidence type="ECO:0000256" key="10">
    <source>
        <dbReference type="PIRSR" id="PIRSR611612-52"/>
    </source>
</evidence>
<dbReference type="InterPro" id="IPR050112">
    <property type="entry name" value="Urease_alpha_subunit"/>
</dbReference>
<dbReference type="CDD" id="cd00375">
    <property type="entry name" value="Urease_alpha"/>
    <property type="match status" value="1"/>
</dbReference>
<keyword evidence="16" id="KW-1185">Reference proteome</keyword>
<evidence type="ECO:0000313" key="15">
    <source>
        <dbReference type="EMBL" id="MDG3016253.1"/>
    </source>
</evidence>
<organism evidence="15 16">
    <name type="scientific">Speluncibacter jeojiensis</name>
    <dbReference type="NCBI Taxonomy" id="2710754"/>
    <lineage>
        <taxon>Bacteria</taxon>
        <taxon>Bacillati</taxon>
        <taxon>Actinomycetota</taxon>
        <taxon>Actinomycetes</taxon>
        <taxon>Mycobacteriales</taxon>
        <taxon>Speluncibacteraceae</taxon>
        <taxon>Speluncibacter</taxon>
    </lineage>
</organism>
<dbReference type="InterPro" id="IPR005848">
    <property type="entry name" value="Urease_asu"/>
</dbReference>
<evidence type="ECO:0000256" key="12">
    <source>
        <dbReference type="RuleBase" id="RU000510"/>
    </source>
</evidence>
<comment type="catalytic activity">
    <reaction evidence="5 6 12">
        <text>urea + 2 H2O + H(+) = hydrogencarbonate + 2 NH4(+)</text>
        <dbReference type="Rhea" id="RHEA:20557"/>
        <dbReference type="ChEBI" id="CHEBI:15377"/>
        <dbReference type="ChEBI" id="CHEBI:15378"/>
        <dbReference type="ChEBI" id="CHEBI:16199"/>
        <dbReference type="ChEBI" id="CHEBI:17544"/>
        <dbReference type="ChEBI" id="CHEBI:28938"/>
        <dbReference type="EC" id="3.5.1.5"/>
    </reaction>
</comment>
<dbReference type="GO" id="GO:0005737">
    <property type="term" value="C:cytoplasm"/>
    <property type="evidence" value="ECO:0007669"/>
    <property type="project" value="UniProtKB-SubCell"/>
</dbReference>
<evidence type="ECO:0000256" key="1">
    <source>
        <dbReference type="ARBA" id="ARBA00004897"/>
    </source>
</evidence>
<feature type="binding site" evidence="6 9">
    <location>
        <position position="141"/>
    </location>
    <ligand>
        <name>Ni(2+)</name>
        <dbReference type="ChEBI" id="CHEBI:49786"/>
        <label>1</label>
    </ligand>
</feature>
<protein>
    <recommendedName>
        <fullName evidence="6 7">Urease subunit alpha</fullName>
        <ecNumber evidence="6 7">3.5.1.5</ecNumber>
    </recommendedName>
    <alternativeName>
        <fullName evidence="6">Urea amidohydrolase subunit alpha</fullName>
    </alternativeName>
</protein>
<gene>
    <name evidence="6 15" type="primary">ureC</name>
    <name evidence="15" type="ORF">NVS88_16990</name>
</gene>
<accession>A0A9X4RF44</accession>
<dbReference type="EC" id="3.5.1.5" evidence="6 7"/>
<feature type="domain" description="Urease" evidence="14">
    <location>
        <begin position="136"/>
        <end position="579"/>
    </location>
</feature>
<dbReference type="PRINTS" id="PR01752">
    <property type="entry name" value="UREASE"/>
</dbReference>
<proteinExistence type="inferred from homology"/>
<dbReference type="InterPro" id="IPR017950">
    <property type="entry name" value="Urease_AS"/>
</dbReference>
<dbReference type="NCBIfam" id="NF009686">
    <property type="entry name" value="PRK13207.1"/>
    <property type="match status" value="1"/>
</dbReference>
<evidence type="ECO:0000259" key="14">
    <source>
        <dbReference type="PROSITE" id="PS51368"/>
    </source>
</evidence>
<dbReference type="InterPro" id="IPR029754">
    <property type="entry name" value="Urease_Ni-bd"/>
</dbReference>
<comment type="pathway">
    <text evidence="1 6">Nitrogen metabolism; urea degradation; CO(2) and NH(3) from urea (urease route): step 1/1.</text>
</comment>
<keyword evidence="2 6" id="KW-0533">Nickel</keyword>
<feature type="active site" description="Proton donor" evidence="6 10">
    <location>
        <position position="327"/>
    </location>
</feature>
<evidence type="ECO:0000256" key="9">
    <source>
        <dbReference type="PIRSR" id="PIRSR611612-51"/>
    </source>
</evidence>
<comment type="PTM">
    <text evidence="8">Carbamylation allows a single lysine to coordinate two nickel ions.</text>
</comment>
<keyword evidence="3 6" id="KW-0479">Metal-binding</keyword>
<dbReference type="GO" id="GO:0043419">
    <property type="term" value="P:urea catabolic process"/>
    <property type="evidence" value="ECO:0007669"/>
    <property type="project" value="UniProtKB-UniRule"/>
</dbReference>
<reference evidence="15" key="1">
    <citation type="submission" date="2022-08" db="EMBL/GenBank/DDBJ databases">
        <title>Genome analysis of Corynebacteriales strain.</title>
        <authorList>
            <person name="Lee S.D."/>
        </authorList>
    </citation>
    <scope>NUCLEOTIDE SEQUENCE</scope>
    <source>
        <strain evidence="15">D3-21</strain>
    </source>
</reference>
<feature type="binding site" evidence="6 9">
    <location>
        <position position="279"/>
    </location>
    <ligand>
        <name>Ni(2+)</name>
        <dbReference type="ChEBI" id="CHEBI:49786"/>
        <label>2</label>
    </ligand>
</feature>
<dbReference type="HAMAP" id="MF_01953">
    <property type="entry name" value="Urease_alpha"/>
    <property type="match status" value="1"/>
</dbReference>
<comment type="cofactor">
    <cofactor evidence="6 9 12">
        <name>Ni cation</name>
        <dbReference type="ChEBI" id="CHEBI:25516"/>
    </cofactor>
    <text evidence="6 9 12">Binds 2 nickel ions per subunit.</text>
</comment>
<feature type="binding site" description="via carbamate group" evidence="6 9">
    <location>
        <position position="224"/>
    </location>
    <ligand>
        <name>Ni(2+)</name>
        <dbReference type="ChEBI" id="CHEBI:49786"/>
        <label>2</label>
    </ligand>
</feature>
<dbReference type="RefSeq" id="WP_277831527.1">
    <property type="nucleotide sequence ID" value="NZ_JAAIVF010000002.1"/>
</dbReference>
<dbReference type="SUPFAM" id="SSF51338">
    <property type="entry name" value="Composite domain of metallo-dependent hydrolases"/>
    <property type="match status" value="2"/>
</dbReference>
<dbReference type="EMBL" id="JANRHA010000012">
    <property type="protein sequence ID" value="MDG3016253.1"/>
    <property type="molecule type" value="Genomic_DNA"/>
</dbReference>
<sequence>MTVLPRKTYTDLYGPTVGDRFQLADTNLIVEVERDCNAGFHGDEAVYGGGKTIRDGMAQDPGASVGRGALDLVITNVVVLDAVIGVVKGDLGIRNGRIVALGKAGNPHTQDGVHPALVIGPGTEVISGEHLIATAGGIDTHIHFICPQQVEDALSNGITTMIGGGTGPTDGTKGTTCTPGPWNIARMLQAVETLPVNVGLLGKGNGAVPRTLVKQVEAGVCGLKVHEDWGATPAAIRAALTVADEHDIQVAVHTDTLNESGFYEDTLSAIDGRAIHTFHTEGAGGGHAPDIMQIAGEPNVLPASTNPTLPYTINSVDELLDMVMVCHHLSHDIPEDVSFADSRVRAETIAAETVLHDEGVISIFSSDSQAMGRVGESWTRAFQTAHHCKDQRGPLPEDVGADGSSRNDNFRVLRYVAKMTINPALATGTAAHIGSLEPGKLADIVLWPINAFAAKPALIVKGGMVSWAPMGDPNASIPTPQPVYYRPMFGTLGRAAQATRVTFMSQLAIDLGVPGNLGLESEILPVTHCRSVAKQDLVRNNATPKIKVDPDTFRVTLDGEPATIEPARSLPLTQLYYLV</sequence>
<feature type="binding site" evidence="6 9">
    <location>
        <position position="143"/>
    </location>
    <ligand>
        <name>Ni(2+)</name>
        <dbReference type="ChEBI" id="CHEBI:49786"/>
        <label>1</label>
    </ligand>
</feature>
<dbReference type="PANTHER" id="PTHR43440:SF1">
    <property type="entry name" value="UREASE"/>
    <property type="match status" value="1"/>
</dbReference>
<evidence type="ECO:0000256" key="11">
    <source>
        <dbReference type="PROSITE-ProRule" id="PRU00700"/>
    </source>
</evidence>
<evidence type="ECO:0000313" key="16">
    <source>
        <dbReference type="Proteomes" id="UP001152755"/>
    </source>
</evidence>
<feature type="binding site" evidence="6 9">
    <location>
        <position position="367"/>
    </location>
    <ligand>
        <name>Ni(2+)</name>
        <dbReference type="ChEBI" id="CHEBI:49786"/>
        <label>1</label>
    </ligand>
</feature>
<dbReference type="NCBIfam" id="TIGR01792">
    <property type="entry name" value="urease_alph"/>
    <property type="match status" value="1"/>
</dbReference>
<dbReference type="SUPFAM" id="SSF51556">
    <property type="entry name" value="Metallo-dependent hydrolases"/>
    <property type="match status" value="1"/>
</dbReference>
<feature type="binding site" evidence="6 11">
    <location>
        <position position="226"/>
    </location>
    <ligand>
        <name>substrate</name>
    </ligand>
</feature>
<dbReference type="InterPro" id="IPR017951">
    <property type="entry name" value="Urease_asu_c"/>
</dbReference>
<dbReference type="InterPro" id="IPR032466">
    <property type="entry name" value="Metal_Hydrolase"/>
</dbReference>
<feature type="binding site" evidence="6 9">
    <location>
        <position position="253"/>
    </location>
    <ligand>
        <name>Ni(2+)</name>
        <dbReference type="ChEBI" id="CHEBI:49786"/>
        <label>2</label>
    </ligand>
</feature>
<evidence type="ECO:0000256" key="6">
    <source>
        <dbReference type="HAMAP-Rule" id="MF_01953"/>
    </source>
</evidence>
<dbReference type="Pfam" id="PF00449">
    <property type="entry name" value="Urease_alpha"/>
    <property type="match status" value="1"/>
</dbReference>
<dbReference type="PANTHER" id="PTHR43440">
    <property type="entry name" value="UREASE"/>
    <property type="match status" value="1"/>
</dbReference>
<evidence type="ECO:0000256" key="2">
    <source>
        <dbReference type="ARBA" id="ARBA00022596"/>
    </source>
</evidence>
<comment type="similarity">
    <text evidence="6 13">Belongs to the metallo-dependent hydrolases superfamily. Urease alpha subunit family.</text>
</comment>
<dbReference type="GO" id="GO:0009039">
    <property type="term" value="F:urease activity"/>
    <property type="evidence" value="ECO:0007669"/>
    <property type="project" value="UniProtKB-UniRule"/>
</dbReference>
<evidence type="ECO:0000256" key="5">
    <source>
        <dbReference type="ARBA" id="ARBA00047778"/>
    </source>
</evidence>
<feature type="binding site" description="via carbamate group" evidence="6 9">
    <location>
        <position position="224"/>
    </location>
    <ligand>
        <name>Ni(2+)</name>
        <dbReference type="ChEBI" id="CHEBI:49786"/>
        <label>1</label>
    </ligand>
</feature>
<dbReference type="Gene3D" id="3.20.20.140">
    <property type="entry name" value="Metal-dependent hydrolases"/>
    <property type="match status" value="1"/>
</dbReference>